<evidence type="ECO:0008006" key="2">
    <source>
        <dbReference type="Google" id="ProtNLM"/>
    </source>
</evidence>
<dbReference type="EMBL" id="VSSQ01008003">
    <property type="protein sequence ID" value="MPM37591.1"/>
    <property type="molecule type" value="Genomic_DNA"/>
</dbReference>
<protein>
    <recommendedName>
        <fullName evidence="2">GLUG domain-containing protein</fullName>
    </recommendedName>
</protein>
<sequence>MGSSNSSREQRITNCYSYCTWVKNNIVGTPYAVVYQSDKIAVTNCYYLTSTVGSGVSLSGTSYVTAKDYSGLCAISLLANGTAVASGKAAAAKTYPWSVTLQGRAFPFPAVAKEYNSDTYIHYGDWYSEANPLPTGYLAYYEQYSDGTYYYNYMDKTGTVTSLGTMDSTNSKIISSAGYGLLCLADEQTHTYTANGTVLTLESKIKDDITIGKGTYSLYALSSASISSLTPAANIKSKSVVFGFEIVDYNIATASTVTVYINPYFGNAISASSLNATQAYPLQVRTPEQLQNMSNAATGWYISQTHNITAAANTGNINNVGYNFNGGYSSGGSSALYGSYSVGSNGNYIIGLTKPLFLSIGAGATIKNVAIIDADILASGTSAAPLAVINYGTIQNCFAEGSVTATGNGAYAAGLVATNASSITASYANCIVTSNDGSVAGFVRSNSGTINNCYSVGDVSASNGSGAGFVMSNSNSSTNAIYNCYTISKISAKSGYSYGFAPSMAGITASSCYWAKESGYNSTLTAGGSAGTNKTLTQMKTVFTSGSWTTSNSGHTWPKSSTGKYLYPRISVLDHCGDWPLSTISGRIGVFKLYKRNSNYAADGMDINLGNNNYETDYSAPYNYSAVSRYYGIMFDSDFAQNLSNWSVTYNYSYRYYYSRFNWYSVSEAGTLTLSTSSNVTLNNAPGMTTIAFELPDYNNIGLEDITFTNNTDPSQSYTFDWYGGYFSYSG</sequence>
<name>A0A644ZCI2_9ZZZZ</name>
<gene>
    <name evidence="1" type="ORF">SDC9_84209</name>
</gene>
<accession>A0A644ZCI2</accession>
<dbReference type="Gene3D" id="2.160.20.110">
    <property type="match status" value="1"/>
</dbReference>
<dbReference type="AlphaFoldDB" id="A0A644ZCI2"/>
<comment type="caution">
    <text evidence="1">The sequence shown here is derived from an EMBL/GenBank/DDBJ whole genome shotgun (WGS) entry which is preliminary data.</text>
</comment>
<evidence type="ECO:0000313" key="1">
    <source>
        <dbReference type="EMBL" id="MPM37591.1"/>
    </source>
</evidence>
<reference evidence="1" key="1">
    <citation type="submission" date="2019-08" db="EMBL/GenBank/DDBJ databases">
        <authorList>
            <person name="Kucharzyk K."/>
            <person name="Murdoch R.W."/>
            <person name="Higgins S."/>
            <person name="Loffler F."/>
        </authorList>
    </citation>
    <scope>NUCLEOTIDE SEQUENCE</scope>
</reference>
<organism evidence="1">
    <name type="scientific">bioreactor metagenome</name>
    <dbReference type="NCBI Taxonomy" id="1076179"/>
    <lineage>
        <taxon>unclassified sequences</taxon>
        <taxon>metagenomes</taxon>
        <taxon>ecological metagenomes</taxon>
    </lineage>
</organism>
<proteinExistence type="predicted"/>